<keyword evidence="1" id="KW-0547">Nucleotide-binding</keyword>
<evidence type="ECO:0000259" key="4">
    <source>
        <dbReference type="PROSITE" id="PS50017"/>
    </source>
</evidence>
<evidence type="ECO:0000256" key="3">
    <source>
        <dbReference type="SAM" id="MobiDB-lite"/>
    </source>
</evidence>
<accession>A0A9X1NNV5</accession>
<reference evidence="5" key="1">
    <citation type="submission" date="2021-11" db="EMBL/GenBank/DDBJ databases">
        <title>Streptomyces corallinus and Kineosporia corallina sp. nov., two new coral-derived marine actinobacteria.</title>
        <authorList>
            <person name="Buangrab K."/>
            <person name="Sutthacheep M."/>
            <person name="Yeemin T."/>
            <person name="Harunari E."/>
            <person name="Igarashi Y."/>
            <person name="Sripreechasak P."/>
            <person name="Kanchanasin P."/>
            <person name="Tanasupawat S."/>
            <person name="Phongsopitanun W."/>
        </authorList>
    </citation>
    <scope>NUCLEOTIDE SEQUENCE</scope>
    <source>
        <strain evidence="5">JCM 31032</strain>
    </source>
</reference>
<dbReference type="Pfam" id="PF22335">
    <property type="entry name" value="Cas10-Cmr2_palm2"/>
    <property type="match status" value="1"/>
</dbReference>
<feature type="domain" description="Death" evidence="4">
    <location>
        <begin position="150"/>
        <end position="222"/>
    </location>
</feature>
<evidence type="ECO:0000313" key="6">
    <source>
        <dbReference type="Proteomes" id="UP001138997"/>
    </source>
</evidence>
<evidence type="ECO:0000313" key="5">
    <source>
        <dbReference type="EMBL" id="MCD5316909.1"/>
    </source>
</evidence>
<name>A0A9X1NNV5_9ACTN</name>
<dbReference type="Gene3D" id="3.30.70.270">
    <property type="match status" value="1"/>
</dbReference>
<dbReference type="RefSeq" id="WP_231449761.1">
    <property type="nucleotide sequence ID" value="NZ_JAJOMB010000036.1"/>
</dbReference>
<comment type="caution">
    <text evidence="5">The sequence shown here is derived from an EMBL/GenBank/DDBJ whole genome shotgun (WGS) entry which is preliminary data.</text>
</comment>
<dbReference type="EMBL" id="JAJOMB010000036">
    <property type="protein sequence ID" value="MCD5316909.1"/>
    <property type="molecule type" value="Genomic_DNA"/>
</dbReference>
<proteinExistence type="predicted"/>
<feature type="region of interest" description="Disordered" evidence="3">
    <location>
        <begin position="427"/>
        <end position="467"/>
    </location>
</feature>
<dbReference type="GO" id="GO:0051607">
    <property type="term" value="P:defense response to virus"/>
    <property type="evidence" value="ECO:0007669"/>
    <property type="project" value="UniProtKB-KW"/>
</dbReference>
<sequence>MPPKLHWVVLETGATQQYVFSSNRIRHIVGASQLIHDSGTAWVQEALRSGTLARPVRAVQLISGKALLLAESFEDGKRLIRSISRRALVQAPGLQVTGAISEPFDPTEAYRPGATTDFTHVQALRQVFTRQRHARANRDPHELRFRTLPWHELCRETGLPARALEPFGRRAEQSRADLGHHPANDTLLAQWSAREQPSTRHRLESLVGSQAPSIVDEITQDAWISVVHADGNGVGSLFHQFADLVLAATGQASLPLQAYEEYLARFSEELDQATRQAFSRAVAEISETAPLARARIIPIVVGGDDVTFLCHADLALPLTRAYLRHFHHQSSLGHTVKVLVETAASLPAAAQEPATAPASQKEPGGLTAAAGIAFVRRHHPFSYAYRLAEELTASAKQPVPGLQQSRSLSTYDFHIAQDSTLGALSAVRSRRRRTATSGRTVEGHCGPVTLTPEMTSDLKATTDQPRNRPEAPLFRLVEALVSGRISSARAHDLRHAWGRGVEEYQQQLQLALARCRNEGDPDITGLEALLQVQDDPGTGEAHVLLPDALMLSGITTHRRDDQEVQTR</sequence>
<dbReference type="GO" id="GO:0000166">
    <property type="term" value="F:nucleotide binding"/>
    <property type="evidence" value="ECO:0007669"/>
    <property type="project" value="UniProtKB-KW"/>
</dbReference>
<dbReference type="GO" id="GO:0007165">
    <property type="term" value="P:signal transduction"/>
    <property type="evidence" value="ECO:0007669"/>
    <property type="project" value="InterPro"/>
</dbReference>
<protein>
    <recommendedName>
        <fullName evidence="4">Death domain-containing protein</fullName>
    </recommendedName>
</protein>
<keyword evidence="6" id="KW-1185">Reference proteome</keyword>
<dbReference type="AlphaFoldDB" id="A0A9X1NNV5"/>
<organism evidence="5 6">
    <name type="scientific">Kineosporia babensis</name>
    <dbReference type="NCBI Taxonomy" id="499548"/>
    <lineage>
        <taxon>Bacteria</taxon>
        <taxon>Bacillati</taxon>
        <taxon>Actinomycetota</taxon>
        <taxon>Actinomycetes</taxon>
        <taxon>Kineosporiales</taxon>
        <taxon>Kineosporiaceae</taxon>
        <taxon>Kineosporia</taxon>
    </lineage>
</organism>
<gene>
    <name evidence="5" type="ORF">LR394_39035</name>
</gene>
<dbReference type="PROSITE" id="PS50017">
    <property type="entry name" value="DEATH_DOMAIN"/>
    <property type="match status" value="1"/>
</dbReference>
<dbReference type="Proteomes" id="UP001138997">
    <property type="component" value="Unassembled WGS sequence"/>
</dbReference>
<feature type="compositionally biased region" description="Polar residues" evidence="3">
    <location>
        <begin position="452"/>
        <end position="464"/>
    </location>
</feature>
<evidence type="ECO:0000256" key="2">
    <source>
        <dbReference type="ARBA" id="ARBA00023118"/>
    </source>
</evidence>
<dbReference type="InterPro" id="IPR000488">
    <property type="entry name" value="Death_dom"/>
</dbReference>
<dbReference type="InterPro" id="IPR043128">
    <property type="entry name" value="Rev_trsase/Diguanyl_cyclase"/>
</dbReference>
<evidence type="ECO:0000256" key="1">
    <source>
        <dbReference type="ARBA" id="ARBA00022741"/>
    </source>
</evidence>
<dbReference type="InterPro" id="IPR054767">
    <property type="entry name" value="Cas10-Cmr2_palm2"/>
</dbReference>
<keyword evidence="2" id="KW-0051">Antiviral defense</keyword>